<comment type="caution">
    <text evidence="12">The sequence shown here is derived from an EMBL/GenBank/DDBJ whole genome shotgun (WGS) entry which is preliminary data.</text>
</comment>
<feature type="region of interest" description="Disordered" evidence="10">
    <location>
        <begin position="436"/>
        <end position="477"/>
    </location>
</feature>
<evidence type="ECO:0000256" key="7">
    <source>
        <dbReference type="ARBA" id="ARBA00022912"/>
    </source>
</evidence>
<keyword evidence="6" id="KW-0460">Magnesium</keyword>
<dbReference type="SMART" id="SM00332">
    <property type="entry name" value="PP2Cc"/>
    <property type="match status" value="1"/>
</dbReference>
<dbReference type="PANTHER" id="PTHR47992">
    <property type="entry name" value="PROTEIN PHOSPHATASE"/>
    <property type="match status" value="1"/>
</dbReference>
<evidence type="ECO:0000256" key="9">
    <source>
        <dbReference type="RuleBase" id="RU003465"/>
    </source>
</evidence>
<dbReference type="PROSITE" id="PS51746">
    <property type="entry name" value="PPM_2"/>
    <property type="match status" value="1"/>
</dbReference>
<reference evidence="12" key="1">
    <citation type="submission" date="2020-12" db="EMBL/GenBank/DDBJ databases">
        <authorList>
            <person name="Iha C."/>
        </authorList>
    </citation>
    <scope>NUCLEOTIDE SEQUENCE</scope>
</reference>
<evidence type="ECO:0000256" key="10">
    <source>
        <dbReference type="SAM" id="MobiDB-lite"/>
    </source>
</evidence>
<keyword evidence="5 9" id="KW-0378">Hydrolase</keyword>
<comment type="similarity">
    <text evidence="9">Belongs to the PP2C family.</text>
</comment>
<dbReference type="InterPro" id="IPR036457">
    <property type="entry name" value="PPM-type-like_dom_sf"/>
</dbReference>
<keyword evidence="4" id="KW-0479">Metal-binding</keyword>
<evidence type="ECO:0000256" key="3">
    <source>
        <dbReference type="ARBA" id="ARBA00013081"/>
    </source>
</evidence>
<accession>A0A8S1INE2</accession>
<dbReference type="Gene3D" id="3.60.40.10">
    <property type="entry name" value="PPM-type phosphatase domain"/>
    <property type="match status" value="1"/>
</dbReference>
<dbReference type="InterPro" id="IPR001932">
    <property type="entry name" value="PPM-type_phosphatase-like_dom"/>
</dbReference>
<evidence type="ECO:0000313" key="13">
    <source>
        <dbReference type="Proteomes" id="UP000708148"/>
    </source>
</evidence>
<keyword evidence="7 9" id="KW-0904">Protein phosphatase</keyword>
<evidence type="ECO:0000259" key="11">
    <source>
        <dbReference type="PROSITE" id="PS51746"/>
    </source>
</evidence>
<organism evidence="12 13">
    <name type="scientific">Ostreobium quekettii</name>
    <dbReference type="NCBI Taxonomy" id="121088"/>
    <lineage>
        <taxon>Eukaryota</taxon>
        <taxon>Viridiplantae</taxon>
        <taxon>Chlorophyta</taxon>
        <taxon>core chlorophytes</taxon>
        <taxon>Ulvophyceae</taxon>
        <taxon>TCBD clade</taxon>
        <taxon>Bryopsidales</taxon>
        <taxon>Ostreobineae</taxon>
        <taxon>Ostreobiaceae</taxon>
        <taxon>Ostreobium</taxon>
    </lineage>
</organism>
<dbReference type="SUPFAM" id="SSF81606">
    <property type="entry name" value="PP2C-like"/>
    <property type="match status" value="1"/>
</dbReference>
<dbReference type="GO" id="GO:0046872">
    <property type="term" value="F:metal ion binding"/>
    <property type="evidence" value="ECO:0007669"/>
    <property type="project" value="UniProtKB-KW"/>
</dbReference>
<evidence type="ECO:0000256" key="8">
    <source>
        <dbReference type="ARBA" id="ARBA00023211"/>
    </source>
</evidence>
<dbReference type="InterPro" id="IPR000222">
    <property type="entry name" value="PP2C_BS"/>
</dbReference>
<feature type="region of interest" description="Disordered" evidence="10">
    <location>
        <begin position="680"/>
        <end position="725"/>
    </location>
</feature>
<evidence type="ECO:0000256" key="1">
    <source>
        <dbReference type="ARBA" id="ARBA00001936"/>
    </source>
</evidence>
<evidence type="ECO:0000256" key="4">
    <source>
        <dbReference type="ARBA" id="ARBA00022723"/>
    </source>
</evidence>
<evidence type="ECO:0000256" key="5">
    <source>
        <dbReference type="ARBA" id="ARBA00022801"/>
    </source>
</evidence>
<proteinExistence type="inferred from homology"/>
<comment type="cofactor">
    <cofactor evidence="2">
        <name>Mg(2+)</name>
        <dbReference type="ChEBI" id="CHEBI:18420"/>
    </cofactor>
</comment>
<evidence type="ECO:0000256" key="6">
    <source>
        <dbReference type="ARBA" id="ARBA00022842"/>
    </source>
</evidence>
<dbReference type="EMBL" id="CAJHUC010000393">
    <property type="protein sequence ID" value="CAD7695833.1"/>
    <property type="molecule type" value="Genomic_DNA"/>
</dbReference>
<dbReference type="Proteomes" id="UP000708148">
    <property type="component" value="Unassembled WGS sequence"/>
</dbReference>
<protein>
    <recommendedName>
        <fullName evidence="3">protein-serine/threonine phosphatase</fullName>
        <ecNumber evidence="3">3.1.3.16</ecNumber>
    </recommendedName>
</protein>
<keyword evidence="13" id="KW-1185">Reference proteome</keyword>
<dbReference type="GO" id="GO:0004722">
    <property type="term" value="F:protein serine/threonine phosphatase activity"/>
    <property type="evidence" value="ECO:0007669"/>
    <property type="project" value="UniProtKB-EC"/>
</dbReference>
<gene>
    <name evidence="12" type="ORF">OSTQU699_LOCUS1194</name>
</gene>
<comment type="cofactor">
    <cofactor evidence="1">
        <name>Mn(2+)</name>
        <dbReference type="ChEBI" id="CHEBI:29035"/>
    </cofactor>
</comment>
<name>A0A8S1INE2_9CHLO</name>
<evidence type="ECO:0000313" key="12">
    <source>
        <dbReference type="EMBL" id="CAD7695833.1"/>
    </source>
</evidence>
<dbReference type="Pfam" id="PF00481">
    <property type="entry name" value="PP2C"/>
    <property type="match status" value="1"/>
</dbReference>
<keyword evidence="8" id="KW-0464">Manganese</keyword>
<sequence length="725" mass="78634">MGESWQDEHNRHGSECVSALFGAERASLMLRMRTAYSTCQRRVKGEDVALAREGLTKEAGGPTWSLYGICDGHGGAVAANYVTGNMWRALRPRLPAAPPNHASAEDFDAFGRQVRAAVVAAFTSIGAQFERDVAADTSGTSVTLAVLCGRLLTVANLGDSDAVLDTGSDAILATVGRRSEDVVDEPSGAVDLAKATGLAEQSDVGQRGLKGQLRSRGPFRSIGDLYASKPVCHSPHVFQAWVPMNGVRMTIGSAGLWDLTHWKQAARTTSRTPITTCAAKVVADAETQHRRPIANDVTALVVDMLPEQTSSYTMKRNGSKFGLHLNHWIACLIHSCLTRPEGVGGVLADRRLRVIARVDGRDIVQESQGACMESAVGQEFALRTPTISPPRDLAFMLAHEISLCRPLRPFRTSMQEDMLSVRSSFEVTDRPVAAPCGPHEHRRWSNDMPRKSQYAPRGSEYLPSWSGSRPGELSANSMRGGAAHAHAASCDDPCLQSLGCSRPRWSSDQDSWSCGADMAAVSCQIHTDREMLCKAAAAYNSSALSIRTTLAQGQTYGCGVYEDARGGYMDETDVSRRRSVHKRRLPSDQGIPSLKELLTDSTILPRTVPDQPRAPFRASLDDRLETLREQWWRGELLGSRNLTSKALLPLASSRNSWAACTATMGPHPDRELLENMYGSRSDDEASFSGWTPADPENFHSEGEADSTALPRVESLASGGRDVGCQ</sequence>
<dbReference type="PROSITE" id="PS01032">
    <property type="entry name" value="PPM_1"/>
    <property type="match status" value="1"/>
</dbReference>
<dbReference type="EC" id="3.1.3.16" evidence="3"/>
<dbReference type="AlphaFoldDB" id="A0A8S1INE2"/>
<dbReference type="CDD" id="cd00143">
    <property type="entry name" value="PP2Cc"/>
    <property type="match status" value="1"/>
</dbReference>
<dbReference type="InterPro" id="IPR015655">
    <property type="entry name" value="PP2C"/>
</dbReference>
<evidence type="ECO:0000256" key="2">
    <source>
        <dbReference type="ARBA" id="ARBA00001946"/>
    </source>
</evidence>
<feature type="domain" description="PPM-type phosphatase" evidence="11">
    <location>
        <begin position="32"/>
        <end position="304"/>
    </location>
</feature>